<evidence type="ECO:0000313" key="10">
    <source>
        <dbReference type="EMBL" id="ABI14385.1"/>
    </source>
</evidence>
<accession>A3E3X8</accession>
<keyword evidence="2" id="KW-0813">Transport</keyword>
<reference evidence="10" key="1">
    <citation type="journal article" date="2007" name="Proc. Natl. Acad. Sci. U.S.A.">
        <title>Spliced leader RNA trans-splicing in dinoflagellates.</title>
        <authorList>
            <person name="Zhang H."/>
            <person name="Hou Y."/>
            <person name="Miranda L."/>
            <person name="Campbell D.A."/>
            <person name="Sturm N.R."/>
            <person name="Gaasterland T."/>
            <person name="Lin S."/>
        </authorList>
    </citation>
    <scope>NUCLEOTIDE SEQUENCE</scope>
</reference>
<dbReference type="PRINTS" id="PR00157">
    <property type="entry name" value="PLASTOCYANIN"/>
</dbReference>
<sequence>MHSNGLECAIGEQNTYQGTQYGKRGIVVAALVGMLVGALCLAGASSLGPAVNSTRKFAAAPVGAPSRTSASQALRSVSPILSDALDTNPEALKLDPEAALDKAGADFCSRRNALGRAAAAAAAMIGAPALVSAGATVKMGTDSGALAFEPKDITVCAGDTVTWTMNKNGPHNVLFSEAPDGFETDDESMEGYLSEVGSTWSKKLDIAGTYNYLCQPHKSGGMVGSITVN</sequence>
<feature type="binding site" evidence="7">
    <location>
        <position position="217"/>
    </location>
    <ligand>
        <name>Cu cation</name>
        <dbReference type="ChEBI" id="CHEBI:23378"/>
    </ligand>
</feature>
<evidence type="ECO:0000256" key="5">
    <source>
        <dbReference type="ARBA" id="ARBA00023008"/>
    </source>
</evidence>
<feature type="binding site" evidence="7">
    <location>
        <position position="171"/>
    </location>
    <ligand>
        <name>Cu cation</name>
        <dbReference type="ChEBI" id="CHEBI:23378"/>
    </ligand>
</feature>
<dbReference type="SUPFAM" id="SSF49503">
    <property type="entry name" value="Cupredoxins"/>
    <property type="match status" value="1"/>
</dbReference>
<feature type="binding site" evidence="7">
    <location>
        <position position="214"/>
    </location>
    <ligand>
        <name>Cu cation</name>
        <dbReference type="ChEBI" id="CHEBI:23378"/>
    </ligand>
</feature>
<dbReference type="PANTHER" id="PTHR34192:SF10">
    <property type="entry name" value="PLASTOCYANIN MAJOR ISOFORM, CHLOROPLASTIC-RELATED"/>
    <property type="match status" value="1"/>
</dbReference>
<dbReference type="GO" id="GO:0009055">
    <property type="term" value="F:electron transfer activity"/>
    <property type="evidence" value="ECO:0007669"/>
    <property type="project" value="InterPro"/>
</dbReference>
<evidence type="ECO:0000256" key="4">
    <source>
        <dbReference type="ARBA" id="ARBA00022982"/>
    </source>
</evidence>
<evidence type="ECO:0000256" key="8">
    <source>
        <dbReference type="SAM" id="Phobius"/>
    </source>
</evidence>
<dbReference type="InterPro" id="IPR028871">
    <property type="entry name" value="BlueCu_1_BS"/>
</dbReference>
<keyword evidence="3 7" id="KW-0479">Metal-binding</keyword>
<dbReference type="NCBIfam" id="TIGR02656">
    <property type="entry name" value="cyanin_plasto"/>
    <property type="match status" value="1"/>
</dbReference>
<dbReference type="GO" id="GO:0016020">
    <property type="term" value="C:membrane"/>
    <property type="evidence" value="ECO:0007669"/>
    <property type="project" value="UniProtKB-SubCell"/>
</dbReference>
<proteinExistence type="evidence at transcript level"/>
<evidence type="ECO:0000256" key="3">
    <source>
        <dbReference type="ARBA" id="ARBA00022723"/>
    </source>
</evidence>
<evidence type="ECO:0000256" key="7">
    <source>
        <dbReference type="PIRSR" id="PIRSR602387-1"/>
    </source>
</evidence>
<dbReference type="InterPro" id="IPR008972">
    <property type="entry name" value="Cupredoxin"/>
</dbReference>
<keyword evidence="5 7" id="KW-0186">Copper</keyword>
<feature type="transmembrane region" description="Helical" evidence="8">
    <location>
        <begin position="26"/>
        <end position="47"/>
    </location>
</feature>
<dbReference type="GO" id="GO:0005507">
    <property type="term" value="F:copper ion binding"/>
    <property type="evidence" value="ECO:0007669"/>
    <property type="project" value="InterPro"/>
</dbReference>
<feature type="binding site" evidence="7">
    <location>
        <position position="222"/>
    </location>
    <ligand>
        <name>Cu cation</name>
        <dbReference type="ChEBI" id="CHEBI:23378"/>
    </ligand>
</feature>
<comment type="cofactor">
    <cofactor evidence="7">
        <name>Cu(2+)</name>
        <dbReference type="ChEBI" id="CHEBI:29036"/>
    </cofactor>
    <text evidence="7">The crystal structure with reduced Cu(1+) has also been determined.</text>
</comment>
<dbReference type="AlphaFoldDB" id="A3E3X8"/>
<dbReference type="CDD" id="cd04219">
    <property type="entry name" value="Plastocyanin"/>
    <property type="match status" value="1"/>
</dbReference>
<evidence type="ECO:0000256" key="6">
    <source>
        <dbReference type="ARBA" id="ARBA00023136"/>
    </source>
</evidence>
<dbReference type="InterPro" id="IPR000923">
    <property type="entry name" value="BlueCu_1"/>
</dbReference>
<evidence type="ECO:0000256" key="2">
    <source>
        <dbReference type="ARBA" id="ARBA00022448"/>
    </source>
</evidence>
<keyword evidence="6 8" id="KW-0472">Membrane</keyword>
<evidence type="ECO:0000259" key="9">
    <source>
        <dbReference type="Pfam" id="PF00127"/>
    </source>
</evidence>
<comment type="subcellular location">
    <subcellularLocation>
        <location evidence="1">Membrane</location>
    </subcellularLocation>
</comment>
<dbReference type="InterPro" id="IPR002387">
    <property type="entry name" value="Plastocyanin"/>
</dbReference>
<dbReference type="Gene3D" id="2.60.40.420">
    <property type="entry name" value="Cupredoxins - blue copper proteins"/>
    <property type="match status" value="1"/>
</dbReference>
<dbReference type="Pfam" id="PF00127">
    <property type="entry name" value="Copper-bind"/>
    <property type="match status" value="1"/>
</dbReference>
<keyword evidence="8" id="KW-0812">Transmembrane</keyword>
<keyword evidence="8" id="KW-1133">Transmembrane helix</keyword>
<protein>
    <submittedName>
        <fullName evidence="10">Chloroplast plastocyanin</fullName>
    </submittedName>
</protein>
<dbReference type="PANTHER" id="PTHR34192">
    <property type="entry name" value="PLASTOCYANIN MAJOR ISOFORM, CHLOROPLASTIC-RELATED"/>
    <property type="match status" value="1"/>
</dbReference>
<dbReference type="PROSITE" id="PS00196">
    <property type="entry name" value="COPPER_BLUE"/>
    <property type="match status" value="1"/>
</dbReference>
<organism evidence="10">
    <name type="scientific">Karlodinium veneficum</name>
    <name type="common">Dinoflagellate</name>
    <name type="synonym">Karlodinium micrum</name>
    <dbReference type="NCBI Taxonomy" id="407301"/>
    <lineage>
        <taxon>Eukaryota</taxon>
        <taxon>Sar</taxon>
        <taxon>Alveolata</taxon>
        <taxon>Dinophyceae</taxon>
        <taxon>Gymnodiniales</taxon>
        <taxon>Kareniaceae</taxon>
        <taxon>Karlodinium</taxon>
    </lineage>
</organism>
<name>A3E3X8_KARVE</name>
<keyword evidence="4" id="KW-0249">Electron transport</keyword>
<dbReference type="EMBL" id="DQ867053">
    <property type="protein sequence ID" value="ABI14385.1"/>
    <property type="molecule type" value="mRNA"/>
</dbReference>
<evidence type="ECO:0000256" key="1">
    <source>
        <dbReference type="ARBA" id="ARBA00004370"/>
    </source>
</evidence>
<feature type="domain" description="Blue (type 1) copper" evidence="9">
    <location>
        <begin position="136"/>
        <end position="229"/>
    </location>
</feature>